<comment type="caution">
    <text evidence="4">The sequence shown here is derived from an EMBL/GenBank/DDBJ whole genome shotgun (WGS) entry which is preliminary data.</text>
</comment>
<keyword evidence="1" id="KW-0175">Coiled coil</keyword>
<keyword evidence="3" id="KW-0472">Membrane</keyword>
<feature type="coiled-coil region" evidence="1">
    <location>
        <begin position="77"/>
        <end position="147"/>
    </location>
</feature>
<keyword evidence="3" id="KW-0812">Transmembrane</keyword>
<dbReference type="InterPro" id="IPR005498">
    <property type="entry name" value="T4SS_VirB10/TraB/TrbI"/>
</dbReference>
<dbReference type="Proteomes" id="UP000321787">
    <property type="component" value="Unassembled WGS sequence"/>
</dbReference>
<keyword evidence="3" id="KW-1133">Transmembrane helix</keyword>
<evidence type="ECO:0000256" key="3">
    <source>
        <dbReference type="SAM" id="Phobius"/>
    </source>
</evidence>
<dbReference type="RefSeq" id="WP_146866490.1">
    <property type="nucleotide sequence ID" value="NZ_BJTZ01000044.1"/>
</dbReference>
<sequence>MELFDKLRLKSKTSLNDTDLAADNEQTDKRNVIISASIFVSILLMWSIFYLVTRPSAPPIAMKAPEFGAVVTPDFGIKDTQSALQSQQQEVTQLKSDLEKMTRNNASLKAKFDDSIARMTDMLSRAKTRSEEQMNNMLDNMEIQMQEQAVAFEQKAAQLAAASNSVRAPFGSNQYATGETPSSTGDSESSTTGGMATPASLEPLGIQTFTYQYPDNKTTTPYKRTSENYVPSGSFVTAVLTGAADANAGVNAQGDTAPITFRTIHEGILPNGKRSRLKGCFVTASVYGEISSNRGIARLNNLSCIFNDKIKGEEILDIPVQGTAFNFGRNGIRGTPVMRNGKIMQMAGISGLFTGLGNTAKNASSTQVTGPAGVVSSVNPSQALMNMGGSALENVGSKMADYYIKLAEQYHPIIELNPGAVVNLVFLQGFPLDADKLADYEAKLYGENTTNNMTQTVMSTYLNPLTMMPNPTTPPSTNSAPPEQVMNPLLNQLPESLRAQAQQQYNAQTQANPF</sequence>
<name>A0A510UMS4_ALIFS</name>
<evidence type="ECO:0000256" key="2">
    <source>
        <dbReference type="SAM" id="MobiDB-lite"/>
    </source>
</evidence>
<evidence type="ECO:0000256" key="1">
    <source>
        <dbReference type="SAM" id="Coils"/>
    </source>
</evidence>
<dbReference type="AlphaFoldDB" id="A0A510UMS4"/>
<evidence type="ECO:0008006" key="6">
    <source>
        <dbReference type="Google" id="ProtNLM"/>
    </source>
</evidence>
<accession>A0A510UMS4</accession>
<reference evidence="4 5" key="1">
    <citation type="submission" date="2019-07" db="EMBL/GenBank/DDBJ databases">
        <title>Whole genome shotgun sequence of Aliivibrio fischeri NBRC 101058.</title>
        <authorList>
            <person name="Hosoyama A."/>
            <person name="Uohara A."/>
            <person name="Ohji S."/>
            <person name="Ichikawa N."/>
        </authorList>
    </citation>
    <scope>NUCLEOTIDE SEQUENCE [LARGE SCALE GENOMIC DNA]</scope>
    <source>
        <strain evidence="4 5">NBRC 101058</strain>
    </source>
</reference>
<dbReference type="EMBL" id="BJTZ01000044">
    <property type="protein sequence ID" value="GEK15879.1"/>
    <property type="molecule type" value="Genomic_DNA"/>
</dbReference>
<organism evidence="4 5">
    <name type="scientific">Aliivibrio fischeri</name>
    <name type="common">Vibrio fischeri</name>
    <dbReference type="NCBI Taxonomy" id="668"/>
    <lineage>
        <taxon>Bacteria</taxon>
        <taxon>Pseudomonadati</taxon>
        <taxon>Pseudomonadota</taxon>
        <taxon>Gammaproteobacteria</taxon>
        <taxon>Vibrionales</taxon>
        <taxon>Vibrionaceae</taxon>
        <taxon>Aliivibrio</taxon>
    </lineage>
</organism>
<feature type="compositionally biased region" description="Low complexity" evidence="2">
    <location>
        <begin position="177"/>
        <end position="194"/>
    </location>
</feature>
<evidence type="ECO:0000313" key="5">
    <source>
        <dbReference type="Proteomes" id="UP000321787"/>
    </source>
</evidence>
<feature type="transmembrane region" description="Helical" evidence="3">
    <location>
        <begin position="32"/>
        <end position="52"/>
    </location>
</feature>
<dbReference type="Pfam" id="PF03743">
    <property type="entry name" value="TrbI"/>
    <property type="match status" value="1"/>
</dbReference>
<protein>
    <recommendedName>
        <fullName evidence="6">Conjugal transfer protein TraB</fullName>
    </recommendedName>
</protein>
<evidence type="ECO:0000313" key="4">
    <source>
        <dbReference type="EMBL" id="GEK15879.1"/>
    </source>
</evidence>
<feature type="region of interest" description="Disordered" evidence="2">
    <location>
        <begin position="169"/>
        <end position="200"/>
    </location>
</feature>
<gene>
    <name evidence="4" type="ORF">AFI02nite_39150</name>
</gene>
<dbReference type="CDD" id="cd16430">
    <property type="entry name" value="TraB"/>
    <property type="match status" value="1"/>
</dbReference>
<proteinExistence type="predicted"/>